<sequence>MVVSTANPGLQKLHRKMAIKGISLEDEYKKNTGTTPEDIKKLRDWLNTQPHLPGEYMTGRQDLGSWKR</sequence>
<name>A0A2H1WDA1_SPOFR</name>
<dbReference type="AlphaFoldDB" id="A0A2H1WDA1"/>
<evidence type="ECO:0000313" key="1">
    <source>
        <dbReference type="EMBL" id="SOQ51049.1"/>
    </source>
</evidence>
<reference evidence="1" key="1">
    <citation type="submission" date="2016-07" db="EMBL/GenBank/DDBJ databases">
        <authorList>
            <person name="Bretaudeau A."/>
        </authorList>
    </citation>
    <scope>NUCLEOTIDE SEQUENCE</scope>
    <source>
        <strain evidence="1">Rice</strain>
        <tissue evidence="1">Whole body</tissue>
    </source>
</reference>
<dbReference type="EMBL" id="ODYU01007887">
    <property type="protein sequence ID" value="SOQ51049.1"/>
    <property type="molecule type" value="Genomic_DNA"/>
</dbReference>
<organism evidence="1">
    <name type="scientific">Spodoptera frugiperda</name>
    <name type="common">Fall armyworm</name>
    <dbReference type="NCBI Taxonomy" id="7108"/>
    <lineage>
        <taxon>Eukaryota</taxon>
        <taxon>Metazoa</taxon>
        <taxon>Ecdysozoa</taxon>
        <taxon>Arthropoda</taxon>
        <taxon>Hexapoda</taxon>
        <taxon>Insecta</taxon>
        <taxon>Pterygota</taxon>
        <taxon>Neoptera</taxon>
        <taxon>Endopterygota</taxon>
        <taxon>Lepidoptera</taxon>
        <taxon>Glossata</taxon>
        <taxon>Ditrysia</taxon>
        <taxon>Noctuoidea</taxon>
        <taxon>Noctuidae</taxon>
        <taxon>Amphipyrinae</taxon>
        <taxon>Spodoptera</taxon>
    </lineage>
</organism>
<accession>A0A2H1WDA1</accession>
<proteinExistence type="predicted"/>
<protein>
    <submittedName>
        <fullName evidence="1">SFRICE_039729</fullName>
    </submittedName>
</protein>
<gene>
    <name evidence="1" type="ORF">SFRICE_039729</name>
</gene>